<reference evidence="2" key="1">
    <citation type="journal article" date="2020" name="Cell">
        <title>Large-Scale Comparative Analyses of Tick Genomes Elucidate Their Genetic Diversity and Vector Capacities.</title>
        <authorList>
            <consortium name="Tick Genome and Microbiome Consortium (TIGMIC)"/>
            <person name="Jia N."/>
            <person name="Wang J."/>
            <person name="Shi W."/>
            <person name="Du L."/>
            <person name="Sun Y."/>
            <person name="Zhan W."/>
            <person name="Jiang J.F."/>
            <person name="Wang Q."/>
            <person name="Zhang B."/>
            <person name="Ji P."/>
            <person name="Bell-Sakyi L."/>
            <person name="Cui X.M."/>
            <person name="Yuan T.T."/>
            <person name="Jiang B.G."/>
            <person name="Yang W.F."/>
            <person name="Lam T.T."/>
            <person name="Chang Q.C."/>
            <person name="Ding S.J."/>
            <person name="Wang X.J."/>
            <person name="Zhu J.G."/>
            <person name="Ruan X.D."/>
            <person name="Zhao L."/>
            <person name="Wei J.T."/>
            <person name="Ye R.Z."/>
            <person name="Que T.C."/>
            <person name="Du C.H."/>
            <person name="Zhou Y.H."/>
            <person name="Cheng J.X."/>
            <person name="Dai P.F."/>
            <person name="Guo W.B."/>
            <person name="Han X.H."/>
            <person name="Huang E.J."/>
            <person name="Li L.F."/>
            <person name="Wei W."/>
            <person name="Gao Y.C."/>
            <person name="Liu J.Z."/>
            <person name="Shao H.Z."/>
            <person name="Wang X."/>
            <person name="Wang C.C."/>
            <person name="Yang T.C."/>
            <person name="Huo Q.B."/>
            <person name="Li W."/>
            <person name="Chen H.Y."/>
            <person name="Chen S.E."/>
            <person name="Zhou L.G."/>
            <person name="Ni X.B."/>
            <person name="Tian J.H."/>
            <person name="Sheng Y."/>
            <person name="Liu T."/>
            <person name="Pan Y.S."/>
            <person name="Xia L.Y."/>
            <person name="Li J."/>
            <person name="Zhao F."/>
            <person name="Cao W.C."/>
        </authorList>
    </citation>
    <scope>NUCLEOTIDE SEQUENCE</scope>
    <source>
        <strain evidence="2">Rsan-2018</strain>
    </source>
</reference>
<sequence length="582" mass="62253">MPRTSYPPLLCDALSSRVDLKHMAIDCNEFMPAAVHVFELERRSRIPLDEWLLDLAANDLTHPAPSSGTRNTKANPPTNSALAEPVNPAAQVTPRDCPSVVLRDNLLAEGIGVPLPASGDEVDMSSSRKRAREDSSDEDEQGPRKQLPTDYPAQLPDDHGDDDSHTSNLTTPAQLESSADIGDTSVTLSPSVGNALVAPAPATSQLLEADDIEANTAPHKSTCHPPLQTLQQHSCGIPRVSRQAVEQHTLSATPVASTYIAADPRTAPAAATTTIEERDVPSSNSHPVVDEGFRPVLSKGARRRAKASGSAALPVNPTVIGTVLFRLSVPGGAFRDSPRLSLAQELSSRPGIAAIPTREGSAVTLRFAGPVPPEHVSLFRVHFWVRRPARPRPLQCRQCGRFGHVVEPCKWPSGCIRCGRTHKEGAECTRVRCVNCGGGHPADTPAFTRWQEERRVATIMATSTTALSRRVVKAAIREEHLLEQVPRAPARSYSNVLQGNPPPAVRQLPPVPTPRTSRRHAPAAASTTQPPAAPSVQPSMDALLANLLVTMQAVAVMLPADNPLHAIFLQAAAVQSSNTNHG</sequence>
<evidence type="ECO:0000313" key="3">
    <source>
        <dbReference type="Proteomes" id="UP000821837"/>
    </source>
</evidence>
<reference evidence="2" key="2">
    <citation type="submission" date="2021-09" db="EMBL/GenBank/DDBJ databases">
        <authorList>
            <person name="Jia N."/>
            <person name="Wang J."/>
            <person name="Shi W."/>
            <person name="Du L."/>
            <person name="Sun Y."/>
            <person name="Zhan W."/>
            <person name="Jiang J."/>
            <person name="Wang Q."/>
            <person name="Zhang B."/>
            <person name="Ji P."/>
            <person name="Sakyi L.B."/>
            <person name="Cui X."/>
            <person name="Yuan T."/>
            <person name="Jiang B."/>
            <person name="Yang W."/>
            <person name="Lam T.T.-Y."/>
            <person name="Chang Q."/>
            <person name="Ding S."/>
            <person name="Wang X."/>
            <person name="Zhu J."/>
            <person name="Ruan X."/>
            <person name="Zhao L."/>
            <person name="Wei J."/>
            <person name="Que T."/>
            <person name="Du C."/>
            <person name="Cheng J."/>
            <person name="Dai P."/>
            <person name="Han X."/>
            <person name="Huang E."/>
            <person name="Gao Y."/>
            <person name="Liu J."/>
            <person name="Shao H."/>
            <person name="Ye R."/>
            <person name="Li L."/>
            <person name="Wei W."/>
            <person name="Wang X."/>
            <person name="Wang C."/>
            <person name="Huo Q."/>
            <person name="Li W."/>
            <person name="Guo W."/>
            <person name="Chen H."/>
            <person name="Chen S."/>
            <person name="Zhou L."/>
            <person name="Zhou L."/>
            <person name="Ni X."/>
            <person name="Tian J."/>
            <person name="Zhou Y."/>
            <person name="Sheng Y."/>
            <person name="Liu T."/>
            <person name="Pan Y."/>
            <person name="Xia L."/>
            <person name="Li J."/>
            <person name="Zhao F."/>
            <person name="Cao W."/>
        </authorList>
    </citation>
    <scope>NUCLEOTIDE SEQUENCE</scope>
    <source>
        <strain evidence="2">Rsan-2018</strain>
        <tissue evidence="2">Larvae</tissue>
    </source>
</reference>
<dbReference type="Proteomes" id="UP000821837">
    <property type="component" value="Chromosome 10"/>
</dbReference>
<proteinExistence type="predicted"/>
<dbReference type="AlphaFoldDB" id="A0A9D4QDJ0"/>
<dbReference type="VEuPathDB" id="VectorBase:RSAN_025882"/>
<feature type="region of interest" description="Disordered" evidence="1">
    <location>
        <begin position="490"/>
        <end position="537"/>
    </location>
</feature>
<feature type="compositionally biased region" description="Basic and acidic residues" evidence="1">
    <location>
        <begin position="156"/>
        <end position="165"/>
    </location>
</feature>
<gene>
    <name evidence="2" type="ORF">HPB52_011425</name>
</gene>
<evidence type="ECO:0000313" key="2">
    <source>
        <dbReference type="EMBL" id="KAH7976306.1"/>
    </source>
</evidence>
<protein>
    <recommendedName>
        <fullName evidence="4">CCHC-type domain-containing protein</fullName>
    </recommendedName>
</protein>
<feature type="region of interest" description="Disordered" evidence="1">
    <location>
        <begin position="274"/>
        <end position="294"/>
    </location>
</feature>
<comment type="caution">
    <text evidence="2">The sequence shown here is derived from an EMBL/GenBank/DDBJ whole genome shotgun (WGS) entry which is preliminary data.</text>
</comment>
<name>A0A9D4QDJ0_RHISA</name>
<feature type="compositionally biased region" description="Polar residues" evidence="1">
    <location>
        <begin position="64"/>
        <end position="81"/>
    </location>
</feature>
<feature type="region of interest" description="Disordered" evidence="1">
    <location>
        <begin position="62"/>
        <end position="93"/>
    </location>
</feature>
<feature type="region of interest" description="Disordered" evidence="1">
    <location>
        <begin position="111"/>
        <end position="170"/>
    </location>
</feature>
<organism evidence="2 3">
    <name type="scientific">Rhipicephalus sanguineus</name>
    <name type="common">Brown dog tick</name>
    <name type="synonym">Ixodes sanguineus</name>
    <dbReference type="NCBI Taxonomy" id="34632"/>
    <lineage>
        <taxon>Eukaryota</taxon>
        <taxon>Metazoa</taxon>
        <taxon>Ecdysozoa</taxon>
        <taxon>Arthropoda</taxon>
        <taxon>Chelicerata</taxon>
        <taxon>Arachnida</taxon>
        <taxon>Acari</taxon>
        <taxon>Parasitiformes</taxon>
        <taxon>Ixodida</taxon>
        <taxon>Ixodoidea</taxon>
        <taxon>Ixodidae</taxon>
        <taxon>Rhipicephalinae</taxon>
        <taxon>Rhipicephalus</taxon>
        <taxon>Rhipicephalus</taxon>
    </lineage>
</organism>
<evidence type="ECO:0008006" key="4">
    <source>
        <dbReference type="Google" id="ProtNLM"/>
    </source>
</evidence>
<feature type="compositionally biased region" description="Pro residues" evidence="1">
    <location>
        <begin position="500"/>
        <end position="513"/>
    </location>
</feature>
<evidence type="ECO:0000256" key="1">
    <source>
        <dbReference type="SAM" id="MobiDB-lite"/>
    </source>
</evidence>
<dbReference type="EMBL" id="JABSTV010001246">
    <property type="protein sequence ID" value="KAH7976306.1"/>
    <property type="molecule type" value="Genomic_DNA"/>
</dbReference>
<accession>A0A9D4QDJ0</accession>
<keyword evidence="3" id="KW-1185">Reference proteome</keyword>